<dbReference type="Gene3D" id="2.130.10.10">
    <property type="entry name" value="YVTN repeat-like/Quinoprotein amine dehydrogenase"/>
    <property type="match status" value="2"/>
</dbReference>
<feature type="domain" description="TFIID subunit TAF5 NTD2" evidence="9">
    <location>
        <begin position="68"/>
        <end position="197"/>
    </location>
</feature>
<dbReference type="Pfam" id="PF04494">
    <property type="entry name" value="TFIID_NTD2"/>
    <property type="match status" value="1"/>
</dbReference>
<keyword evidence="4" id="KW-0677">Repeat</keyword>
<evidence type="ECO:0000256" key="3">
    <source>
        <dbReference type="ARBA" id="ARBA00022574"/>
    </source>
</evidence>
<keyword evidence="5" id="KW-0805">Transcription regulation</keyword>
<feature type="repeat" description="WD" evidence="8">
    <location>
        <begin position="504"/>
        <end position="536"/>
    </location>
</feature>
<dbReference type="EMBL" id="JAQQBS010000002">
    <property type="protein sequence ID" value="KAK0173380.1"/>
    <property type="molecule type" value="Genomic_DNA"/>
</dbReference>
<dbReference type="AlphaFoldDB" id="A0AA39KTP1"/>
<protein>
    <recommendedName>
        <fullName evidence="9">TFIID subunit TAF5 NTD2 domain-containing protein</fullName>
    </recommendedName>
</protein>
<evidence type="ECO:0000256" key="2">
    <source>
        <dbReference type="ARBA" id="ARBA00009435"/>
    </source>
</evidence>
<evidence type="ECO:0000256" key="4">
    <source>
        <dbReference type="ARBA" id="ARBA00022737"/>
    </source>
</evidence>
<evidence type="ECO:0000256" key="5">
    <source>
        <dbReference type="ARBA" id="ARBA00023015"/>
    </source>
</evidence>
<evidence type="ECO:0000256" key="1">
    <source>
        <dbReference type="ARBA" id="ARBA00004123"/>
    </source>
</evidence>
<dbReference type="Pfam" id="PF00400">
    <property type="entry name" value="WD40"/>
    <property type="match status" value="5"/>
</dbReference>
<dbReference type="PROSITE" id="PS50294">
    <property type="entry name" value="WD_REPEATS_REGION"/>
    <property type="match status" value="4"/>
</dbReference>
<dbReference type="PROSITE" id="PS50082">
    <property type="entry name" value="WD_REPEATS_2"/>
    <property type="match status" value="5"/>
</dbReference>
<keyword evidence="11" id="KW-1185">Reference proteome</keyword>
<name>A0AA39KTP1_9HYME</name>
<dbReference type="InterPro" id="IPR037264">
    <property type="entry name" value="TFIID_NTD2_sf"/>
</dbReference>
<dbReference type="CDD" id="cd00200">
    <property type="entry name" value="WD40"/>
    <property type="match status" value="1"/>
</dbReference>
<dbReference type="Proteomes" id="UP001168990">
    <property type="component" value="Unassembled WGS sequence"/>
</dbReference>
<evidence type="ECO:0000313" key="10">
    <source>
        <dbReference type="EMBL" id="KAK0173380.1"/>
    </source>
</evidence>
<dbReference type="Gene3D" id="1.25.40.500">
    <property type="entry name" value="TFIID subunit TAF5, NTD2 domain"/>
    <property type="match status" value="1"/>
</dbReference>
<evidence type="ECO:0000256" key="7">
    <source>
        <dbReference type="ARBA" id="ARBA00023242"/>
    </source>
</evidence>
<reference evidence="10" key="2">
    <citation type="submission" date="2023-03" db="EMBL/GenBank/DDBJ databases">
        <authorList>
            <person name="Inwood S.N."/>
            <person name="Skelly J.G."/>
            <person name="Guhlin J."/>
            <person name="Harrop T.W.R."/>
            <person name="Goldson S.G."/>
            <person name="Dearden P.K."/>
        </authorList>
    </citation>
    <scope>NUCLEOTIDE SEQUENCE</scope>
    <source>
        <strain evidence="10">Irish</strain>
        <tissue evidence="10">Whole body</tissue>
    </source>
</reference>
<dbReference type="SMART" id="SM00320">
    <property type="entry name" value="WD40"/>
    <property type="match status" value="6"/>
</dbReference>
<feature type="repeat" description="WD" evidence="8">
    <location>
        <begin position="462"/>
        <end position="503"/>
    </location>
</feature>
<evidence type="ECO:0000256" key="6">
    <source>
        <dbReference type="ARBA" id="ARBA00023163"/>
    </source>
</evidence>
<feature type="repeat" description="WD" evidence="8">
    <location>
        <begin position="336"/>
        <end position="377"/>
    </location>
</feature>
<dbReference type="PRINTS" id="PR00320">
    <property type="entry name" value="GPROTEINBRPT"/>
</dbReference>
<comment type="caution">
    <text evidence="10">The sequence shown here is derived from an EMBL/GenBank/DDBJ whole genome shotgun (WGS) entry which is preliminary data.</text>
</comment>
<feature type="repeat" description="WD" evidence="8">
    <location>
        <begin position="378"/>
        <end position="419"/>
    </location>
</feature>
<comment type="similarity">
    <text evidence="2">Belongs to the WD repeat TAF5 family.</text>
</comment>
<dbReference type="PANTHER" id="PTHR19879:SF5">
    <property type="entry name" value="WD REPEAT-CONTAINING PROTEIN 55 HOMOLOG"/>
    <property type="match status" value="1"/>
</dbReference>
<gene>
    <name evidence="10" type="ORF">PV328_006590</name>
</gene>
<dbReference type="InterPro" id="IPR007582">
    <property type="entry name" value="TFIID_NTD2"/>
</dbReference>
<feature type="repeat" description="WD" evidence="8">
    <location>
        <begin position="420"/>
        <end position="461"/>
    </location>
</feature>
<keyword evidence="3 8" id="KW-0853">WD repeat</keyword>
<dbReference type="InterPro" id="IPR001680">
    <property type="entry name" value="WD40_rpt"/>
</dbReference>
<evidence type="ECO:0000313" key="11">
    <source>
        <dbReference type="Proteomes" id="UP001168990"/>
    </source>
</evidence>
<dbReference type="InterPro" id="IPR036322">
    <property type="entry name" value="WD40_repeat_dom_sf"/>
</dbReference>
<comment type="subcellular location">
    <subcellularLocation>
        <location evidence="1">Nucleus</location>
    </subcellularLocation>
</comment>
<evidence type="ECO:0000256" key="8">
    <source>
        <dbReference type="PROSITE-ProRule" id="PRU00221"/>
    </source>
</evidence>
<proteinExistence type="inferred from homology"/>
<dbReference type="GO" id="GO:0005634">
    <property type="term" value="C:nucleus"/>
    <property type="evidence" value="ECO:0007669"/>
    <property type="project" value="UniProtKB-SubCell"/>
</dbReference>
<organism evidence="10 11">
    <name type="scientific">Microctonus aethiopoides</name>
    <dbReference type="NCBI Taxonomy" id="144406"/>
    <lineage>
        <taxon>Eukaryota</taxon>
        <taxon>Metazoa</taxon>
        <taxon>Ecdysozoa</taxon>
        <taxon>Arthropoda</taxon>
        <taxon>Hexapoda</taxon>
        <taxon>Insecta</taxon>
        <taxon>Pterygota</taxon>
        <taxon>Neoptera</taxon>
        <taxon>Endopterygota</taxon>
        <taxon>Hymenoptera</taxon>
        <taxon>Apocrita</taxon>
        <taxon>Ichneumonoidea</taxon>
        <taxon>Braconidae</taxon>
        <taxon>Euphorinae</taxon>
        <taxon>Microctonus</taxon>
    </lineage>
</organism>
<sequence>MKMKRSKIDVINATVESYLKRRRYQDVDVCRKSDRYKCISSTEMALNDISETGTSNLNSFVFSAITNDVAAADQAYQRLKMWISSLNNEDIKLELRGLLYPVFCHLYLEMLHAGNPQAAIQFLKAHQSEFPSDSERDFLEELSSVFSIQDIELRPLVNAFRTRKYKVDVSDEAHIALQKYLAKQGHVIIMQIINIHITIIKKIEAPVEEEDDEKISRTDIGINGHVEQPAGTGIDREMRELQEAIRLLRNNPHKPLRIFKVNNSMENGSCARITSNMDRVAVGFSSNEIRLWGIGDTVLMRPTFRPTAIPLATDVASTSRPPEEDNEMEESGAIILRGHTDIIHDLRFINKSEILLSVSSDNDMRAWRMNDYTCASIYSGHNYPIWCMDTSLFDLHIATGSHDRTAKLWSLDRKFPLRVFAGHFMDVNSIKFHPNARYLATGSADKSVRLWNKDDGKLLRSYIGPQSTVYALAFSPDGKYLAAAGDDHTIMIWDLATDALLNELKGHQATVMNLDWSHDGQYIASGSMDGIVKLWSAKAYLNNASSGVDNPICDSDTLPVQEYSTNCSAILSLQFNRKTNSPVCVVST</sequence>
<dbReference type="SUPFAM" id="SSF160897">
    <property type="entry name" value="Taf5 N-terminal domain-like"/>
    <property type="match status" value="1"/>
</dbReference>
<dbReference type="PANTHER" id="PTHR19879">
    <property type="entry name" value="TRANSCRIPTION INITIATION FACTOR TFIID"/>
    <property type="match status" value="1"/>
</dbReference>
<dbReference type="InterPro" id="IPR020472">
    <property type="entry name" value="WD40_PAC1"/>
</dbReference>
<keyword evidence="6" id="KW-0804">Transcription</keyword>
<dbReference type="SUPFAM" id="SSF50978">
    <property type="entry name" value="WD40 repeat-like"/>
    <property type="match status" value="1"/>
</dbReference>
<dbReference type="CDD" id="cd08044">
    <property type="entry name" value="TAF5_NTD2"/>
    <property type="match status" value="1"/>
</dbReference>
<dbReference type="InterPro" id="IPR015943">
    <property type="entry name" value="WD40/YVTN_repeat-like_dom_sf"/>
</dbReference>
<accession>A0AA39KTP1</accession>
<dbReference type="PROSITE" id="PS00678">
    <property type="entry name" value="WD_REPEATS_1"/>
    <property type="match status" value="1"/>
</dbReference>
<keyword evidence="7" id="KW-0539">Nucleus</keyword>
<reference evidence="10" key="1">
    <citation type="journal article" date="2023" name="bioRxiv">
        <title>Scaffold-level genome assemblies of two parasitoid biocontrol wasps reveal the parthenogenesis mechanism and an associated novel virus.</title>
        <authorList>
            <person name="Inwood S."/>
            <person name="Skelly J."/>
            <person name="Guhlin J."/>
            <person name="Harrop T."/>
            <person name="Goldson S."/>
            <person name="Dearden P."/>
        </authorList>
    </citation>
    <scope>NUCLEOTIDE SEQUENCE</scope>
    <source>
        <strain evidence="10">Irish</strain>
        <tissue evidence="10">Whole body</tissue>
    </source>
</reference>
<dbReference type="InterPro" id="IPR019775">
    <property type="entry name" value="WD40_repeat_CS"/>
</dbReference>
<evidence type="ECO:0000259" key="9">
    <source>
        <dbReference type="Pfam" id="PF04494"/>
    </source>
</evidence>